<evidence type="ECO:0000259" key="2">
    <source>
        <dbReference type="Pfam" id="PF26488"/>
    </source>
</evidence>
<feature type="region of interest" description="Disordered" evidence="1">
    <location>
        <begin position="1"/>
        <end position="58"/>
    </location>
</feature>
<feature type="domain" description="DUF8158" evidence="2">
    <location>
        <begin position="54"/>
        <end position="159"/>
    </location>
</feature>
<reference evidence="3 4" key="1">
    <citation type="journal article" date="2019" name="Int. J. Syst. Evol. Microbiol.">
        <title>The Global Catalogue of Microorganisms (GCM) 10K type strain sequencing project: providing services to taxonomists for standard genome sequencing and annotation.</title>
        <authorList>
            <consortium name="The Broad Institute Genomics Platform"/>
            <consortium name="The Broad Institute Genome Sequencing Center for Infectious Disease"/>
            <person name="Wu L."/>
            <person name="Ma J."/>
        </authorList>
    </citation>
    <scope>NUCLEOTIDE SEQUENCE [LARGE SCALE GENOMIC DNA]</scope>
    <source>
        <strain evidence="3 4">NBRC 111368</strain>
    </source>
</reference>
<evidence type="ECO:0000256" key="1">
    <source>
        <dbReference type="SAM" id="MobiDB-lite"/>
    </source>
</evidence>
<name>A0ABD5RTU3_9EURY</name>
<evidence type="ECO:0000313" key="3">
    <source>
        <dbReference type="EMBL" id="MFC6722849.1"/>
    </source>
</evidence>
<evidence type="ECO:0000313" key="4">
    <source>
        <dbReference type="Proteomes" id="UP001596328"/>
    </source>
</evidence>
<keyword evidence="4" id="KW-1185">Reference proteome</keyword>
<proteinExistence type="predicted"/>
<dbReference type="EMBL" id="JBHSWU010000001">
    <property type="protein sequence ID" value="MFC6722849.1"/>
    <property type="molecule type" value="Genomic_DNA"/>
</dbReference>
<sequence length="225" mass="25547">MADRTSDVYRYRPDPDQYGGYEKEEPLENAELPPDREAHDSDAEPHESARYGGYDKDEELEHSSLSFLEDRFRRAAQTAPPVRDGTQKSWIDEIDRGARAAIDTFGWAAVRDYIHLIYIENHTKRSVGKQCFDDTDSTPSEVWGIIIGDAAEHYMRGLIGEPGAAKQLEPIKGPETDAVELIEASEDSDSDDEKKSYPDDPQYDEEFDTEAWCEHAVDEPDDDIE</sequence>
<feature type="compositionally biased region" description="Basic and acidic residues" evidence="1">
    <location>
        <begin position="33"/>
        <end position="58"/>
    </location>
</feature>
<dbReference type="AlphaFoldDB" id="A0ABD5RTU3"/>
<dbReference type="Proteomes" id="UP001596328">
    <property type="component" value="Unassembled WGS sequence"/>
</dbReference>
<gene>
    <name evidence="3" type="ORF">ACFQE1_00190</name>
</gene>
<organism evidence="3 4">
    <name type="scientific">Halobium palmae</name>
    <dbReference type="NCBI Taxonomy" id="1776492"/>
    <lineage>
        <taxon>Archaea</taxon>
        <taxon>Methanobacteriati</taxon>
        <taxon>Methanobacteriota</taxon>
        <taxon>Stenosarchaea group</taxon>
        <taxon>Halobacteria</taxon>
        <taxon>Halobacteriales</taxon>
        <taxon>Haloferacaceae</taxon>
        <taxon>Halobium</taxon>
    </lineage>
</organism>
<dbReference type="InterPro" id="IPR058471">
    <property type="entry name" value="DUF8158"/>
</dbReference>
<feature type="compositionally biased region" description="Acidic residues" evidence="1">
    <location>
        <begin position="182"/>
        <end position="191"/>
    </location>
</feature>
<feature type="compositionally biased region" description="Basic and acidic residues" evidence="1">
    <location>
        <begin position="1"/>
        <end position="26"/>
    </location>
</feature>
<protein>
    <recommendedName>
        <fullName evidence="2">DUF8158 domain-containing protein</fullName>
    </recommendedName>
</protein>
<feature type="region of interest" description="Disordered" evidence="1">
    <location>
        <begin position="182"/>
        <end position="208"/>
    </location>
</feature>
<accession>A0ABD5RTU3</accession>
<comment type="caution">
    <text evidence="3">The sequence shown here is derived from an EMBL/GenBank/DDBJ whole genome shotgun (WGS) entry which is preliminary data.</text>
</comment>
<dbReference type="Pfam" id="PF26488">
    <property type="entry name" value="DUF8158"/>
    <property type="match status" value="1"/>
</dbReference>